<evidence type="ECO:0000256" key="2">
    <source>
        <dbReference type="SAM" id="MobiDB-lite"/>
    </source>
</evidence>
<feature type="region of interest" description="Disordered" evidence="2">
    <location>
        <begin position="1"/>
        <end position="113"/>
    </location>
</feature>
<dbReference type="GO" id="GO:0008278">
    <property type="term" value="C:cohesin complex"/>
    <property type="evidence" value="ECO:0007669"/>
    <property type="project" value="TreeGrafter"/>
</dbReference>
<dbReference type="OrthoDB" id="498590at2759"/>
<keyword evidence="4" id="KW-1185">Reference proteome</keyword>
<dbReference type="AlphaFoldDB" id="A0A7R9QR74"/>
<dbReference type="Proteomes" id="UP000728032">
    <property type="component" value="Unassembled WGS sequence"/>
</dbReference>
<evidence type="ECO:0000313" key="3">
    <source>
        <dbReference type="EMBL" id="CAD7655515.1"/>
    </source>
</evidence>
<sequence>MPRGRRKANQSALEVPQEVLHFDANAMNPMYNPPEDPSGYSEPTYVARDDNDYMPSMDTSRGTEDSNDTSLATEDDPTAKRRGRGRGRGGGRGRGRAGRPSMNRLSITDTSLNRTVEDSNSLFESVRGGRSALQSVVDEWIESYRQDREAAILELMQFFIRSSGCKGKITPHMRESLDNG</sequence>
<protein>
    <submittedName>
        <fullName evidence="3">Uncharacterized protein</fullName>
    </submittedName>
</protein>
<dbReference type="GO" id="GO:0007062">
    <property type="term" value="P:sister chromatid cohesion"/>
    <property type="evidence" value="ECO:0007669"/>
    <property type="project" value="TreeGrafter"/>
</dbReference>
<feature type="compositionally biased region" description="Basic residues" evidence="2">
    <location>
        <begin position="80"/>
        <end position="97"/>
    </location>
</feature>
<reference evidence="3" key="1">
    <citation type="submission" date="2020-11" db="EMBL/GenBank/DDBJ databases">
        <authorList>
            <person name="Tran Van P."/>
        </authorList>
    </citation>
    <scope>NUCLEOTIDE SEQUENCE</scope>
</reference>
<comment type="similarity">
    <text evidence="1">Belongs to the SCC3 family.</text>
</comment>
<evidence type="ECO:0000313" key="4">
    <source>
        <dbReference type="Proteomes" id="UP000728032"/>
    </source>
</evidence>
<accession>A0A7R9QR74</accession>
<gene>
    <name evidence="3" type="ORF">ONB1V03_LOCUS12158</name>
</gene>
<feature type="non-terminal residue" evidence="3">
    <location>
        <position position="180"/>
    </location>
</feature>
<evidence type="ECO:0000256" key="1">
    <source>
        <dbReference type="ARBA" id="ARBA00005486"/>
    </source>
</evidence>
<dbReference type="InterPro" id="IPR039662">
    <property type="entry name" value="Cohesin_Scc3/SA"/>
</dbReference>
<dbReference type="GO" id="GO:0000785">
    <property type="term" value="C:chromatin"/>
    <property type="evidence" value="ECO:0007669"/>
    <property type="project" value="TreeGrafter"/>
</dbReference>
<dbReference type="GO" id="GO:0005634">
    <property type="term" value="C:nucleus"/>
    <property type="evidence" value="ECO:0007669"/>
    <property type="project" value="TreeGrafter"/>
</dbReference>
<organism evidence="3">
    <name type="scientific">Oppiella nova</name>
    <dbReference type="NCBI Taxonomy" id="334625"/>
    <lineage>
        <taxon>Eukaryota</taxon>
        <taxon>Metazoa</taxon>
        <taxon>Ecdysozoa</taxon>
        <taxon>Arthropoda</taxon>
        <taxon>Chelicerata</taxon>
        <taxon>Arachnida</taxon>
        <taxon>Acari</taxon>
        <taxon>Acariformes</taxon>
        <taxon>Sarcoptiformes</taxon>
        <taxon>Oribatida</taxon>
        <taxon>Brachypylina</taxon>
        <taxon>Oppioidea</taxon>
        <taxon>Oppiidae</taxon>
        <taxon>Oppiella</taxon>
    </lineage>
</organism>
<dbReference type="PANTHER" id="PTHR11199">
    <property type="entry name" value="STROMAL ANTIGEN"/>
    <property type="match status" value="1"/>
</dbReference>
<dbReference type="EMBL" id="OC924438">
    <property type="protein sequence ID" value="CAD7655515.1"/>
    <property type="molecule type" value="Genomic_DNA"/>
</dbReference>
<dbReference type="PANTHER" id="PTHR11199:SF0">
    <property type="entry name" value="LD34181P-RELATED"/>
    <property type="match status" value="1"/>
</dbReference>
<name>A0A7R9QR74_9ACAR</name>
<dbReference type="GO" id="GO:0003682">
    <property type="term" value="F:chromatin binding"/>
    <property type="evidence" value="ECO:0007669"/>
    <property type="project" value="TreeGrafter"/>
</dbReference>
<dbReference type="EMBL" id="CAJPVJ010009613">
    <property type="protein sequence ID" value="CAG2172702.1"/>
    <property type="molecule type" value="Genomic_DNA"/>
</dbReference>
<feature type="compositionally biased region" description="Polar residues" evidence="2">
    <location>
        <begin position="103"/>
        <end position="113"/>
    </location>
</feature>
<proteinExistence type="inferred from homology"/>